<dbReference type="GO" id="GO:0000122">
    <property type="term" value="P:negative regulation of transcription by RNA polymerase II"/>
    <property type="evidence" value="ECO:0007669"/>
    <property type="project" value="TreeGrafter"/>
</dbReference>
<evidence type="ECO:0000313" key="4">
    <source>
        <dbReference type="Proteomes" id="UP000722485"/>
    </source>
</evidence>
<organism evidence="3 4">
    <name type="scientific">Cylindrodendrum hubeiense</name>
    <dbReference type="NCBI Taxonomy" id="595255"/>
    <lineage>
        <taxon>Eukaryota</taxon>
        <taxon>Fungi</taxon>
        <taxon>Dikarya</taxon>
        <taxon>Ascomycota</taxon>
        <taxon>Pezizomycotina</taxon>
        <taxon>Sordariomycetes</taxon>
        <taxon>Hypocreomycetidae</taxon>
        <taxon>Hypocreales</taxon>
        <taxon>Nectriaceae</taxon>
        <taxon>Cylindrodendrum</taxon>
    </lineage>
</organism>
<evidence type="ECO:0000313" key="3">
    <source>
        <dbReference type="EMBL" id="KAF7548353.1"/>
    </source>
</evidence>
<name>A0A9P5H635_9HYPO</name>
<dbReference type="PANTHER" id="PTHR28014">
    <property type="entry name" value="NEGATIVE REGULATOR OF RAS-CAMP PATHWAY"/>
    <property type="match status" value="1"/>
</dbReference>
<dbReference type="GO" id="GO:0006808">
    <property type="term" value="P:regulation of nitrogen utilization"/>
    <property type="evidence" value="ECO:0007669"/>
    <property type="project" value="TreeGrafter"/>
</dbReference>
<dbReference type="Proteomes" id="UP000722485">
    <property type="component" value="Unassembled WGS sequence"/>
</dbReference>
<dbReference type="Pfam" id="PF11702">
    <property type="entry name" value="DUF3295"/>
    <property type="match status" value="1"/>
</dbReference>
<dbReference type="EMBL" id="JAANBB010000151">
    <property type="protein sequence ID" value="KAF7548353.1"/>
    <property type="molecule type" value="Genomic_DNA"/>
</dbReference>
<feature type="domain" description="DUF3295" evidence="2">
    <location>
        <begin position="5"/>
        <end position="208"/>
    </location>
</feature>
<accession>A0A9P5H635</accession>
<protein>
    <recommendedName>
        <fullName evidence="2">DUF3295 domain-containing protein</fullName>
    </recommendedName>
</protein>
<evidence type="ECO:0000259" key="2">
    <source>
        <dbReference type="Pfam" id="PF11702"/>
    </source>
</evidence>
<gene>
    <name evidence="3" type="ORF">G7Z17_g7119</name>
</gene>
<dbReference type="PANTHER" id="PTHR28014:SF1">
    <property type="entry name" value="NEGATIVE REGULATOR OF RAS-CAMP PATHWAY"/>
    <property type="match status" value="1"/>
</dbReference>
<dbReference type="InterPro" id="IPR021711">
    <property type="entry name" value="DUF3295"/>
</dbReference>
<dbReference type="GO" id="GO:0031930">
    <property type="term" value="P:mitochondria-nucleus signaling pathway"/>
    <property type="evidence" value="ECO:0007669"/>
    <property type="project" value="TreeGrafter"/>
</dbReference>
<feature type="compositionally biased region" description="Acidic residues" evidence="1">
    <location>
        <begin position="8"/>
        <end position="23"/>
    </location>
</feature>
<keyword evidence="4" id="KW-1185">Reference proteome</keyword>
<reference evidence="3" key="1">
    <citation type="submission" date="2020-03" db="EMBL/GenBank/DDBJ databases">
        <title>Draft Genome Sequence of Cylindrodendrum hubeiense.</title>
        <authorList>
            <person name="Buettner E."/>
            <person name="Kellner H."/>
        </authorList>
    </citation>
    <scope>NUCLEOTIDE SEQUENCE</scope>
    <source>
        <strain evidence="3">IHI 201604</strain>
    </source>
</reference>
<proteinExistence type="predicted"/>
<feature type="region of interest" description="Disordered" evidence="1">
    <location>
        <begin position="1"/>
        <end position="110"/>
    </location>
</feature>
<sequence length="208" mass="23509">MTARDYIDDNAVDDGDSDWESDGPEQAGKAFQRMPCRKAATTPSLISIGLAKRSSTPGNGTPQPAQLHHHANHSIDVPEITEPASQPDSDPSEDCVMMKPTRPRKREVLPIRSRPIAIRPRTTQDSPYNSPGTNRRDMLTSELPESLRRHMLWERQQKSSTVNAVLKRRHTLEDVPKLKQEHATPCPNPIRSFQEFRTVCNGYHDKGW</sequence>
<dbReference type="GO" id="GO:0005737">
    <property type="term" value="C:cytoplasm"/>
    <property type="evidence" value="ECO:0007669"/>
    <property type="project" value="TreeGrafter"/>
</dbReference>
<evidence type="ECO:0000256" key="1">
    <source>
        <dbReference type="SAM" id="MobiDB-lite"/>
    </source>
</evidence>
<dbReference type="OrthoDB" id="5054775at2759"/>
<feature type="compositionally biased region" description="Polar residues" evidence="1">
    <location>
        <begin position="53"/>
        <end position="64"/>
    </location>
</feature>
<comment type="caution">
    <text evidence="3">The sequence shown here is derived from an EMBL/GenBank/DDBJ whole genome shotgun (WGS) entry which is preliminary data.</text>
</comment>
<dbReference type="AlphaFoldDB" id="A0A9P5H635"/>
<dbReference type="InterPro" id="IPR053043">
    <property type="entry name" value="Ras-cAMP_regulatory"/>
</dbReference>